<dbReference type="SUPFAM" id="SSF51735">
    <property type="entry name" value="NAD(P)-binding Rossmann-fold domains"/>
    <property type="match status" value="1"/>
</dbReference>
<dbReference type="EMBL" id="JBANRG010000015">
    <property type="protein sequence ID" value="KAK7460442.1"/>
    <property type="molecule type" value="Genomic_DNA"/>
</dbReference>
<dbReference type="InterPro" id="IPR002347">
    <property type="entry name" value="SDR_fam"/>
</dbReference>
<dbReference type="Proteomes" id="UP001498398">
    <property type="component" value="Unassembled WGS sequence"/>
</dbReference>
<keyword evidence="4" id="KW-1185">Reference proteome</keyword>
<evidence type="ECO:0000313" key="3">
    <source>
        <dbReference type="EMBL" id="KAK7460442.1"/>
    </source>
</evidence>
<organism evidence="3 4">
    <name type="scientific">Marasmiellus scandens</name>
    <dbReference type="NCBI Taxonomy" id="2682957"/>
    <lineage>
        <taxon>Eukaryota</taxon>
        <taxon>Fungi</taxon>
        <taxon>Dikarya</taxon>
        <taxon>Basidiomycota</taxon>
        <taxon>Agaricomycotina</taxon>
        <taxon>Agaricomycetes</taxon>
        <taxon>Agaricomycetidae</taxon>
        <taxon>Agaricales</taxon>
        <taxon>Marasmiineae</taxon>
        <taxon>Omphalotaceae</taxon>
        <taxon>Marasmiellus</taxon>
    </lineage>
</organism>
<evidence type="ECO:0000256" key="1">
    <source>
        <dbReference type="ARBA" id="ARBA00006484"/>
    </source>
</evidence>
<sequence>MLNTLTRPIGVALVTGAAQGIGRAIALRLASDGFHIGLNDLPSKADALDSVAKEIKDKGNNVSVAPADVSDEGAVKIMLDSVVGRLGALDVMVSNSGIFERRNLLDSTSTDWDRLQNVNSRGMFLCYKYAAKRMIEQGHGGRIIGAASVAGKQGSAGFAAYSASKFAVVGLTQSAAKEFGPHGITVNAYAPGAIDTPMLMGSFTDRKADSEMWAAASALGRLGTPEDIAGMVAFLASKDASWITGQTFGVNGGLYCH</sequence>
<gene>
    <name evidence="3" type="ORF">VKT23_009164</name>
</gene>
<name>A0ABR1JHZ0_9AGAR</name>
<comment type="similarity">
    <text evidence="1">Belongs to the short-chain dehydrogenases/reductases (SDR) family.</text>
</comment>
<dbReference type="InterPro" id="IPR036291">
    <property type="entry name" value="NAD(P)-bd_dom_sf"/>
</dbReference>
<comment type="caution">
    <text evidence="3">The sequence shown here is derived from an EMBL/GenBank/DDBJ whole genome shotgun (WGS) entry which is preliminary data.</text>
</comment>
<evidence type="ECO:0000313" key="4">
    <source>
        <dbReference type="Proteomes" id="UP001498398"/>
    </source>
</evidence>
<accession>A0ABR1JHZ0</accession>
<dbReference type="PRINTS" id="PR00080">
    <property type="entry name" value="SDRFAMILY"/>
</dbReference>
<dbReference type="Pfam" id="PF13561">
    <property type="entry name" value="adh_short_C2"/>
    <property type="match status" value="1"/>
</dbReference>
<keyword evidence="2" id="KW-0521">NADP</keyword>
<dbReference type="PANTHER" id="PTHR42760">
    <property type="entry name" value="SHORT-CHAIN DEHYDROGENASES/REDUCTASES FAMILY MEMBER"/>
    <property type="match status" value="1"/>
</dbReference>
<reference evidence="3 4" key="1">
    <citation type="submission" date="2024-01" db="EMBL/GenBank/DDBJ databases">
        <title>A draft genome for the cacao thread blight pathogen Marasmiellus scandens.</title>
        <authorList>
            <person name="Baruah I.K."/>
            <person name="Leung J."/>
            <person name="Bukari Y."/>
            <person name="Amoako-Attah I."/>
            <person name="Meinhardt L.W."/>
            <person name="Bailey B.A."/>
            <person name="Cohen S.P."/>
        </authorList>
    </citation>
    <scope>NUCLEOTIDE SEQUENCE [LARGE SCALE GENOMIC DNA]</scope>
    <source>
        <strain evidence="3 4">GH-19</strain>
    </source>
</reference>
<proteinExistence type="inferred from homology"/>
<dbReference type="PROSITE" id="PS00061">
    <property type="entry name" value="ADH_SHORT"/>
    <property type="match status" value="1"/>
</dbReference>
<dbReference type="PANTHER" id="PTHR42760:SF121">
    <property type="entry name" value="3-OXOACYL-(ACYL-CARRIER-PROTEIN) REDUCTASE"/>
    <property type="match status" value="1"/>
</dbReference>
<dbReference type="PRINTS" id="PR00081">
    <property type="entry name" value="GDHRDH"/>
</dbReference>
<protein>
    <submittedName>
        <fullName evidence="3">Uncharacterized protein</fullName>
    </submittedName>
</protein>
<evidence type="ECO:0000256" key="2">
    <source>
        <dbReference type="ARBA" id="ARBA00022857"/>
    </source>
</evidence>
<dbReference type="Gene3D" id="3.40.50.720">
    <property type="entry name" value="NAD(P)-binding Rossmann-like Domain"/>
    <property type="match status" value="1"/>
</dbReference>
<dbReference type="InterPro" id="IPR020904">
    <property type="entry name" value="Sc_DH/Rdtase_CS"/>
</dbReference>